<comment type="caution">
    <text evidence="1">The sequence shown here is derived from an EMBL/GenBank/DDBJ whole genome shotgun (WGS) entry which is preliminary data.</text>
</comment>
<evidence type="ECO:0000313" key="1">
    <source>
        <dbReference type="EMBL" id="THH30740.1"/>
    </source>
</evidence>
<dbReference type="Gene3D" id="3.10.20.90">
    <property type="entry name" value="Phosphatidylinositol 3-kinase Catalytic Subunit, Chain A, domain 1"/>
    <property type="match status" value="1"/>
</dbReference>
<dbReference type="OrthoDB" id="5273213at2759"/>
<organism evidence="1 2">
    <name type="scientific">Antrodiella citrinella</name>
    <dbReference type="NCBI Taxonomy" id="2447956"/>
    <lineage>
        <taxon>Eukaryota</taxon>
        <taxon>Fungi</taxon>
        <taxon>Dikarya</taxon>
        <taxon>Basidiomycota</taxon>
        <taxon>Agaricomycotina</taxon>
        <taxon>Agaricomycetes</taxon>
        <taxon>Polyporales</taxon>
        <taxon>Steccherinaceae</taxon>
        <taxon>Antrodiella</taxon>
    </lineage>
</organism>
<dbReference type="EMBL" id="SGPM01000069">
    <property type="protein sequence ID" value="THH30740.1"/>
    <property type="molecule type" value="Genomic_DNA"/>
</dbReference>
<evidence type="ECO:0000313" key="2">
    <source>
        <dbReference type="Proteomes" id="UP000308730"/>
    </source>
</evidence>
<name>A0A4S4N4N4_9APHY</name>
<accession>A0A4S4N4N4</accession>
<proteinExistence type="predicted"/>
<reference evidence="1 2" key="1">
    <citation type="submission" date="2019-02" db="EMBL/GenBank/DDBJ databases">
        <title>Genome sequencing of the rare red list fungi Antrodiella citrinella (Flaviporus citrinellus).</title>
        <authorList>
            <person name="Buettner E."/>
            <person name="Kellner H."/>
        </authorList>
    </citation>
    <scope>NUCLEOTIDE SEQUENCE [LARGE SCALE GENOMIC DNA]</scope>
    <source>
        <strain evidence="1 2">DSM 108506</strain>
    </source>
</reference>
<gene>
    <name evidence="1" type="ORF">EUX98_g3447</name>
</gene>
<sequence>MAIRTLRLKLAKVLKLKASKAEVGEMRLWLVLPDTSLSEIRPERETDDLAWWGVEDGSEIVVSVSSAS</sequence>
<evidence type="ECO:0008006" key="3">
    <source>
        <dbReference type="Google" id="ProtNLM"/>
    </source>
</evidence>
<keyword evidence="2" id="KW-1185">Reference proteome</keyword>
<dbReference type="Proteomes" id="UP000308730">
    <property type="component" value="Unassembled WGS sequence"/>
</dbReference>
<dbReference type="AlphaFoldDB" id="A0A4S4N4N4"/>
<protein>
    <recommendedName>
        <fullName evidence="3">Ubiquitin-like domain-containing protein</fullName>
    </recommendedName>
</protein>